<dbReference type="RefSeq" id="XP_049262503.1">
    <property type="nucleotide sequence ID" value="XM_049408093.1"/>
</dbReference>
<keyword evidence="4" id="KW-1185">Reference proteome</keyword>
<evidence type="ECO:0000259" key="2">
    <source>
        <dbReference type="Pfam" id="PF18592"/>
    </source>
</evidence>
<protein>
    <recommendedName>
        <fullName evidence="2">THO1-MOS11 C-terminal domain-containing protein</fullName>
    </recommendedName>
</protein>
<dbReference type="InterPro" id="IPR040746">
    <property type="entry name" value="THO1_MOS11_C"/>
</dbReference>
<organism evidence="3 4">
    <name type="scientific">[Candida] subhashii</name>
    <dbReference type="NCBI Taxonomy" id="561895"/>
    <lineage>
        <taxon>Eukaryota</taxon>
        <taxon>Fungi</taxon>
        <taxon>Dikarya</taxon>
        <taxon>Ascomycota</taxon>
        <taxon>Saccharomycotina</taxon>
        <taxon>Pichiomycetes</taxon>
        <taxon>Debaryomycetaceae</taxon>
        <taxon>Spathaspora</taxon>
    </lineage>
</organism>
<feature type="domain" description="THO1-MOS11 C-terminal" evidence="2">
    <location>
        <begin position="174"/>
        <end position="209"/>
    </location>
</feature>
<sequence>MTSRLTSRSRSHDDHASITLATNNSELEDIPIEPLPNAIDESMEPTGTTPYSQQQQSSEQTLDGDNKSKFKDMFKMTIVLDNNGSVARDHKADLVQRLEESDSQQQHSETIEAPIEEQEEVAQQQQEVNEEVQPEIVNETHEEEGEGKTLTVIQPEEEKPEPPKILSPEERKQLAVELLRKKVSRAEKFGDEAAAEAAKKDLIRVEKFGVELGTALAREIGLVDQGLGNGHHNKKRFNHRKNFKKGGFKKFNKKNRN</sequence>
<dbReference type="AlphaFoldDB" id="A0A8J5UVK2"/>
<dbReference type="GeneID" id="73470964"/>
<feature type="region of interest" description="Disordered" evidence="1">
    <location>
        <begin position="137"/>
        <end position="170"/>
    </location>
</feature>
<evidence type="ECO:0000313" key="3">
    <source>
        <dbReference type="EMBL" id="KAG7662270.1"/>
    </source>
</evidence>
<gene>
    <name evidence="3" type="ORF">J8A68_004164</name>
</gene>
<feature type="compositionally biased region" description="Basic and acidic residues" evidence="1">
    <location>
        <begin position="87"/>
        <end position="100"/>
    </location>
</feature>
<feature type="region of interest" description="Disordered" evidence="1">
    <location>
        <begin position="225"/>
        <end position="257"/>
    </location>
</feature>
<proteinExistence type="predicted"/>
<comment type="caution">
    <text evidence="3">The sequence shown here is derived from an EMBL/GenBank/DDBJ whole genome shotgun (WGS) entry which is preliminary data.</text>
</comment>
<reference evidence="3 4" key="1">
    <citation type="journal article" date="2021" name="DNA Res.">
        <title>Genome analysis of Candida subhashii reveals its hybrid nature and dual mitochondrial genome conformations.</title>
        <authorList>
            <person name="Mixao V."/>
            <person name="Hegedusova E."/>
            <person name="Saus E."/>
            <person name="Pryszcz L.P."/>
            <person name="Cillingova A."/>
            <person name="Nosek J."/>
            <person name="Gabaldon T."/>
        </authorList>
    </citation>
    <scope>NUCLEOTIDE SEQUENCE [LARGE SCALE GENOMIC DNA]</scope>
    <source>
        <strain evidence="3 4">CBS 10753</strain>
    </source>
</reference>
<feature type="compositionally biased region" description="Polar residues" evidence="1">
    <location>
        <begin position="45"/>
        <end position="63"/>
    </location>
</feature>
<evidence type="ECO:0000313" key="4">
    <source>
        <dbReference type="Proteomes" id="UP000694255"/>
    </source>
</evidence>
<feature type="compositionally biased region" description="Basic residues" evidence="1">
    <location>
        <begin position="231"/>
        <end position="257"/>
    </location>
</feature>
<dbReference type="Pfam" id="PF18592">
    <property type="entry name" value="Tho1_MOS11_C"/>
    <property type="match status" value="1"/>
</dbReference>
<feature type="compositionally biased region" description="Basic and acidic residues" evidence="1">
    <location>
        <begin position="156"/>
        <end position="170"/>
    </location>
</feature>
<accession>A0A8J5UVK2</accession>
<dbReference type="Proteomes" id="UP000694255">
    <property type="component" value="Unassembled WGS sequence"/>
</dbReference>
<dbReference type="OrthoDB" id="445357at2759"/>
<dbReference type="EMBL" id="JAGSYN010000181">
    <property type="protein sequence ID" value="KAG7662270.1"/>
    <property type="molecule type" value="Genomic_DNA"/>
</dbReference>
<name>A0A8J5UVK2_9ASCO</name>
<feature type="region of interest" description="Disordered" evidence="1">
    <location>
        <begin position="1"/>
        <end position="68"/>
    </location>
</feature>
<evidence type="ECO:0000256" key="1">
    <source>
        <dbReference type="SAM" id="MobiDB-lite"/>
    </source>
</evidence>
<feature type="region of interest" description="Disordered" evidence="1">
    <location>
        <begin position="82"/>
        <end position="109"/>
    </location>
</feature>